<feature type="transmembrane region" description="Helical" evidence="1">
    <location>
        <begin position="142"/>
        <end position="161"/>
    </location>
</feature>
<dbReference type="SUPFAM" id="SSF103473">
    <property type="entry name" value="MFS general substrate transporter"/>
    <property type="match status" value="1"/>
</dbReference>
<feature type="transmembrane region" description="Helical" evidence="1">
    <location>
        <begin position="380"/>
        <end position="400"/>
    </location>
</feature>
<dbReference type="PANTHER" id="PTHR23526:SF4">
    <property type="entry name" value="INTEGRAL MEMBRANE TRANSPORT PROTEIN"/>
    <property type="match status" value="1"/>
</dbReference>
<dbReference type="Proteomes" id="UP000247781">
    <property type="component" value="Unassembled WGS sequence"/>
</dbReference>
<gene>
    <name evidence="2" type="ORF">C8E89_11163</name>
</gene>
<keyword evidence="1" id="KW-0472">Membrane</keyword>
<keyword evidence="1" id="KW-0812">Transmembrane</keyword>
<evidence type="ECO:0000313" key="3">
    <source>
        <dbReference type="Proteomes" id="UP000247781"/>
    </source>
</evidence>
<keyword evidence="1" id="KW-1133">Transmembrane helix</keyword>
<feature type="transmembrane region" description="Helical" evidence="1">
    <location>
        <begin position="256"/>
        <end position="275"/>
    </location>
</feature>
<feature type="transmembrane region" description="Helical" evidence="1">
    <location>
        <begin position="225"/>
        <end position="244"/>
    </location>
</feature>
<organism evidence="2 3">
    <name type="scientific">Mycolicibacterium moriokaense</name>
    <dbReference type="NCBI Taxonomy" id="39691"/>
    <lineage>
        <taxon>Bacteria</taxon>
        <taxon>Bacillati</taxon>
        <taxon>Actinomycetota</taxon>
        <taxon>Actinomycetes</taxon>
        <taxon>Mycobacteriales</taxon>
        <taxon>Mycobacteriaceae</taxon>
        <taxon>Mycolicibacterium</taxon>
    </lineage>
</organism>
<reference evidence="3" key="1">
    <citation type="submission" date="2018-05" db="EMBL/GenBank/DDBJ databases">
        <authorList>
            <person name="Deangelis K."/>
            <person name="Huntemann M."/>
            <person name="Clum A."/>
            <person name="Pillay M."/>
            <person name="Palaniappan K."/>
            <person name="Varghese N."/>
            <person name="Mikhailova N."/>
            <person name="Stamatis D."/>
            <person name="Reddy T."/>
            <person name="Daum C."/>
            <person name="Shapiro N."/>
            <person name="Ivanova N."/>
            <person name="Kyrpides N."/>
            <person name="Woyke T."/>
        </authorList>
    </citation>
    <scope>NUCLEOTIDE SEQUENCE [LARGE SCALE GENOMIC DNA]</scope>
    <source>
        <strain evidence="3">GAS496</strain>
    </source>
</reference>
<name>A0A318HEA6_9MYCO</name>
<feature type="transmembrane region" description="Helical" evidence="1">
    <location>
        <begin position="12"/>
        <end position="33"/>
    </location>
</feature>
<comment type="caution">
    <text evidence="2">The sequence shown here is derived from an EMBL/GenBank/DDBJ whole genome shotgun (WGS) entry which is preliminary data.</text>
</comment>
<dbReference type="PANTHER" id="PTHR23526">
    <property type="entry name" value="INTEGRAL MEMBRANE TRANSPORT PROTEIN-RELATED"/>
    <property type="match status" value="1"/>
</dbReference>
<dbReference type="EMBL" id="QJJU01000011">
    <property type="protein sequence ID" value="PXX07279.1"/>
    <property type="molecule type" value="Genomic_DNA"/>
</dbReference>
<feature type="transmembrane region" description="Helical" evidence="1">
    <location>
        <begin position="287"/>
        <end position="308"/>
    </location>
</feature>
<dbReference type="Gene3D" id="1.20.1250.20">
    <property type="entry name" value="MFS general substrate transporter like domains"/>
    <property type="match status" value="2"/>
</dbReference>
<feature type="transmembrane region" description="Helical" evidence="1">
    <location>
        <begin position="39"/>
        <end position="60"/>
    </location>
</feature>
<accession>A0A318HEA6</accession>
<keyword evidence="3" id="KW-1185">Reference proteome</keyword>
<feature type="transmembrane region" description="Helical" evidence="1">
    <location>
        <begin position="173"/>
        <end position="194"/>
    </location>
</feature>
<feature type="transmembrane region" description="Helical" evidence="1">
    <location>
        <begin position="314"/>
        <end position="339"/>
    </location>
</feature>
<dbReference type="InterPro" id="IPR052528">
    <property type="entry name" value="Sugar_transport-like"/>
</dbReference>
<feature type="transmembrane region" description="Helical" evidence="1">
    <location>
        <begin position="351"/>
        <end position="374"/>
    </location>
</feature>
<feature type="transmembrane region" description="Helical" evidence="1">
    <location>
        <begin position="104"/>
        <end position="130"/>
    </location>
</feature>
<dbReference type="InterPro" id="IPR036259">
    <property type="entry name" value="MFS_trans_sf"/>
</dbReference>
<sequence length="408" mass="43614">MHRNFPVLLSQGIFYTVAVQLTSAMAVIPFIAAELDAPAIVVALLVPIYTIGTLFGNVFIAQILRWTSSVVVLLFGNVFFQAALIVLNALAVEFLPDNVSPYPLLITSAFIGVAAGFSRVIVSLSTAALLPPDRQGSLLIQQAGYGAVMVTLVSAYSAGFLSDESPGIDNAELLWVGAAAMIVSAICCMGLRPIRDVMPTERMRMGEAMVAGARLLRSAGWLRRYLAAQVAFTAITLGSVFYGIYSSESLGPDNGALDVILTFVGLGLLAGIWIWSYVRKRFDVRGMLVCSALIGTSAAVLTLVLIAFRPIPLVWTFGLAMMLTAIASQAVFPASHVWVEREVTDDERVVVLSFTQIVVSVASIGIALVFGLIARHGLEVWPIAIMLALNVIAVIAAAGARVRQREEI</sequence>
<proteinExistence type="predicted"/>
<dbReference type="AlphaFoldDB" id="A0A318HEA6"/>
<evidence type="ECO:0000256" key="1">
    <source>
        <dbReference type="SAM" id="Phobius"/>
    </source>
</evidence>
<feature type="transmembrane region" description="Helical" evidence="1">
    <location>
        <begin position="72"/>
        <end position="92"/>
    </location>
</feature>
<reference evidence="2 3" key="2">
    <citation type="submission" date="2018-06" db="EMBL/GenBank/DDBJ databases">
        <title>Sequencing of bacterial isolates from soil warming experiment in Harvard Forest, Massachusetts, USA.</title>
        <authorList>
            <person name="Deangelis K.PhD."/>
        </authorList>
    </citation>
    <scope>NUCLEOTIDE SEQUENCE [LARGE SCALE GENOMIC DNA]</scope>
    <source>
        <strain evidence="2 3">GAS496</strain>
    </source>
</reference>
<dbReference type="OrthoDB" id="4675934at2"/>
<protein>
    <submittedName>
        <fullName evidence="2">Putative MFS family arabinose efflux permease</fullName>
    </submittedName>
</protein>
<evidence type="ECO:0000313" key="2">
    <source>
        <dbReference type="EMBL" id="PXX07279.1"/>
    </source>
</evidence>
<dbReference type="RefSeq" id="WP_110317363.1">
    <property type="nucleotide sequence ID" value="NZ_QJJU01000011.1"/>
</dbReference>